<organism evidence="1 2">
    <name type="scientific">Scyliorhinus torazame</name>
    <name type="common">Cloudy catshark</name>
    <name type="synonym">Catulus torazame</name>
    <dbReference type="NCBI Taxonomy" id="75743"/>
    <lineage>
        <taxon>Eukaryota</taxon>
        <taxon>Metazoa</taxon>
        <taxon>Chordata</taxon>
        <taxon>Craniata</taxon>
        <taxon>Vertebrata</taxon>
        <taxon>Chondrichthyes</taxon>
        <taxon>Elasmobranchii</taxon>
        <taxon>Galeomorphii</taxon>
        <taxon>Galeoidea</taxon>
        <taxon>Carcharhiniformes</taxon>
        <taxon>Scyliorhinidae</taxon>
        <taxon>Scyliorhinus</taxon>
    </lineage>
</organism>
<dbReference type="Proteomes" id="UP000288216">
    <property type="component" value="Unassembled WGS sequence"/>
</dbReference>
<sequence length="67" mass="7752">MIKIAGYTTVVLQSHLKCDKVGGKAIRASKYSFLKKEMNNFADTICTWFMKYLLRNFLSNTFYLSSD</sequence>
<comment type="caution">
    <text evidence="1">The sequence shown here is derived from an EMBL/GenBank/DDBJ whole genome shotgun (WGS) entry which is preliminary data.</text>
</comment>
<keyword evidence="2" id="KW-1185">Reference proteome</keyword>
<accession>A0A401PR54</accession>
<dbReference type="EMBL" id="BFAA01008672">
    <property type="protein sequence ID" value="GCB75616.1"/>
    <property type="molecule type" value="Genomic_DNA"/>
</dbReference>
<evidence type="ECO:0000313" key="1">
    <source>
        <dbReference type="EMBL" id="GCB75616.1"/>
    </source>
</evidence>
<evidence type="ECO:0000313" key="2">
    <source>
        <dbReference type="Proteomes" id="UP000288216"/>
    </source>
</evidence>
<proteinExistence type="predicted"/>
<gene>
    <name evidence="1" type="ORF">scyTo_0015351</name>
</gene>
<name>A0A401PR54_SCYTO</name>
<protein>
    <submittedName>
        <fullName evidence="1">Uncharacterized protein</fullName>
    </submittedName>
</protein>
<reference evidence="1 2" key="1">
    <citation type="journal article" date="2018" name="Nat. Ecol. Evol.">
        <title>Shark genomes provide insights into elasmobranch evolution and the origin of vertebrates.</title>
        <authorList>
            <person name="Hara Y"/>
            <person name="Yamaguchi K"/>
            <person name="Onimaru K"/>
            <person name="Kadota M"/>
            <person name="Koyanagi M"/>
            <person name="Keeley SD"/>
            <person name="Tatsumi K"/>
            <person name="Tanaka K"/>
            <person name="Motone F"/>
            <person name="Kageyama Y"/>
            <person name="Nozu R"/>
            <person name="Adachi N"/>
            <person name="Nishimura O"/>
            <person name="Nakagawa R"/>
            <person name="Tanegashima C"/>
            <person name="Kiyatake I"/>
            <person name="Matsumoto R"/>
            <person name="Murakumo K"/>
            <person name="Nishida K"/>
            <person name="Terakita A"/>
            <person name="Kuratani S"/>
            <person name="Sato K"/>
            <person name="Hyodo S Kuraku.S."/>
        </authorList>
    </citation>
    <scope>NUCLEOTIDE SEQUENCE [LARGE SCALE GENOMIC DNA]</scope>
</reference>
<dbReference type="AlphaFoldDB" id="A0A401PR54"/>